<feature type="compositionally biased region" description="Polar residues" evidence="1">
    <location>
        <begin position="126"/>
        <end position="135"/>
    </location>
</feature>
<feature type="region of interest" description="Disordered" evidence="1">
    <location>
        <begin position="547"/>
        <end position="570"/>
    </location>
</feature>
<feature type="region of interest" description="Disordered" evidence="1">
    <location>
        <begin position="460"/>
        <end position="495"/>
    </location>
</feature>
<proteinExistence type="predicted"/>
<accession>A0A7S4EEK0</accession>
<dbReference type="AlphaFoldDB" id="A0A7S4EEK0"/>
<evidence type="ECO:0000256" key="1">
    <source>
        <dbReference type="SAM" id="MobiDB-lite"/>
    </source>
</evidence>
<name>A0A7S4EEK0_9STRA</name>
<reference evidence="2" key="1">
    <citation type="submission" date="2021-01" db="EMBL/GenBank/DDBJ databases">
        <authorList>
            <person name="Corre E."/>
            <person name="Pelletier E."/>
            <person name="Niang G."/>
            <person name="Scheremetjew M."/>
            <person name="Finn R."/>
            <person name="Kale V."/>
            <person name="Holt S."/>
            <person name="Cochrane G."/>
            <person name="Meng A."/>
            <person name="Brown T."/>
            <person name="Cohen L."/>
        </authorList>
    </citation>
    <scope>NUCLEOTIDE SEQUENCE</scope>
    <source>
        <strain evidence="2">10249 10 AB</strain>
    </source>
</reference>
<feature type="compositionally biased region" description="Basic and acidic residues" evidence="1">
    <location>
        <begin position="109"/>
        <end position="125"/>
    </location>
</feature>
<feature type="compositionally biased region" description="Low complexity" evidence="1">
    <location>
        <begin position="477"/>
        <end position="488"/>
    </location>
</feature>
<dbReference type="EMBL" id="HBIX01000016">
    <property type="protein sequence ID" value="CAE0707292.1"/>
    <property type="molecule type" value="Transcribed_RNA"/>
</dbReference>
<sequence>MVWKINKHKKSDKQGVIIKQKQVLESLPTLKSCLKKKDDADCSKFQNDPTNSKAKDQASKSVGSRSRSTKSGAALSRSSASILSIESRGSGSSPPTSCINGVRGASIEQHFDSSRSWDHESRRSDTVQSTQTSERSFADSRSLLDEKKKKVNFTVIHIRDYERVVGDNPSCTIGPPVGIGWKYGKTRVIDIETFEVARSYKKLSSHLILTREEREALLLNWGASFHDIVEAVRSNLKIKNQRRQTVTNLGKVERIEEAFESATRKLKSALMLRRSTGNKVKRLQEQANLAQSALTSLKIAEDRALSEIREARCVQIVKEPERKEELESFAMPNYGPSSTEDIKGRPSHLIIPKKEEQADSTAGHSLTGNSTTQSELEIEKFYQELELEMFGDEELPSMVGQTLEVPLKDGSNNHMMKDSMDRLEYSSVNSGMSDRDLDDALLEQEQNRSMISEYLLEDADTDSPKDHYYPAHRDQISSGNYSSRNSGNPLDFPALSGRRMDMSKIVVEHQNPRHRHQEAIPLHAGMTMFEDCALLGGQRNDKPLYREKKRHSSRSRDMNAGPKVQFIPPPNHLSPSHWMDGPDSHITPHIAHDTITIFEDDFGNRKYCGDRDRDSYAYNNNRIYPNFYCK</sequence>
<evidence type="ECO:0000313" key="2">
    <source>
        <dbReference type="EMBL" id="CAE0707292.1"/>
    </source>
</evidence>
<protein>
    <submittedName>
        <fullName evidence="2">Uncharacterized protein</fullName>
    </submittedName>
</protein>
<feature type="compositionally biased region" description="Polar residues" evidence="1">
    <location>
        <begin position="59"/>
        <end position="70"/>
    </location>
</feature>
<feature type="region of interest" description="Disordered" evidence="1">
    <location>
        <begin position="37"/>
        <end position="140"/>
    </location>
</feature>
<feature type="compositionally biased region" description="Low complexity" evidence="1">
    <location>
        <begin position="71"/>
        <end position="90"/>
    </location>
</feature>
<feature type="compositionally biased region" description="Basic and acidic residues" evidence="1">
    <location>
        <begin position="462"/>
        <end position="475"/>
    </location>
</feature>
<gene>
    <name evidence="2" type="ORF">PAUS00366_LOCUS12</name>
</gene>
<organism evidence="2">
    <name type="scientific">Pseudo-nitzschia australis</name>
    <dbReference type="NCBI Taxonomy" id="44445"/>
    <lineage>
        <taxon>Eukaryota</taxon>
        <taxon>Sar</taxon>
        <taxon>Stramenopiles</taxon>
        <taxon>Ochrophyta</taxon>
        <taxon>Bacillariophyta</taxon>
        <taxon>Bacillariophyceae</taxon>
        <taxon>Bacillariophycidae</taxon>
        <taxon>Bacillariales</taxon>
        <taxon>Bacillariaceae</taxon>
        <taxon>Pseudo-nitzschia</taxon>
    </lineage>
</organism>